<keyword evidence="6" id="KW-1185">Reference proteome</keyword>
<dbReference type="PANTHER" id="PTHR43384">
    <property type="entry name" value="SEPTUM SITE-DETERMINING PROTEIN MIND HOMOLOG, CHLOROPLASTIC-RELATED"/>
    <property type="match status" value="1"/>
</dbReference>
<dbReference type="GO" id="GO:0005829">
    <property type="term" value="C:cytosol"/>
    <property type="evidence" value="ECO:0007669"/>
    <property type="project" value="TreeGrafter"/>
</dbReference>
<accession>A0A5A7NVS3</accession>
<dbReference type="InterPro" id="IPR027417">
    <property type="entry name" value="P-loop_NTPase"/>
</dbReference>
<reference evidence="5 6" key="1">
    <citation type="submission" date="2019-09" db="EMBL/GenBank/DDBJ databases">
        <title>Arthrobacter zafarii sp. nov., a moderately thermotolerant and halotolerant actinobacterium isolated from Cholistan desert soil of Pakistan.</title>
        <authorList>
            <person name="Amin A."/>
            <person name="Ahmed I."/>
            <person name="Khalid N."/>
            <person name="Schumann P."/>
            <person name="Busse H.J."/>
            <person name="Khan I.U."/>
            <person name="Li S."/>
            <person name="Li W.J."/>
        </authorList>
    </citation>
    <scope>NUCLEOTIDE SEQUENCE [LARGE SCALE GENOMIC DNA]</scope>
    <source>
        <strain evidence="5 6">NCCP-1664</strain>
    </source>
</reference>
<sequence length="436" mass="44730">MSVAVVVWGDNGALVEGLERLRGAVTVVRRCAELNEVVALAQTGLAEAALLAGDPRLVDAPVLDALAGCGIHAVVLTNDPGEAERLAGLGATVDSPGTTAQALSDLLEMLAAGVPGAPARRPGPGGPERQGTRGPMGQERSSPGPRVDSEAAPAGRTVAVWGPTGAPGRTTVAVNFAAEAALAGQRVVLVDADTYGASIAAHLGLLDESAGLAHLCRLADQSVLDTAGFERACSAVAVAGTRLRVATGIHRPGRWPELRPAALSRVLGFLRRQADVVVVDVAFCLETDEDLSFDTSAPQRNGAALAVLEAADEVFAVGAADSVGVPRLVKGVEELRAAVPGCEPAVVFNRVRASAVGPSPERQLRLAWERFGPEVRIAGFLPYDAAAADLALQAGSVLAEAAPNSALRSAMATLAGAGPRRRPPLLARRRADLRLQ</sequence>
<keyword evidence="1" id="KW-0547">Nucleotide-binding</keyword>
<keyword evidence="2" id="KW-0067">ATP-binding</keyword>
<dbReference type="InterPro" id="IPR002586">
    <property type="entry name" value="CobQ/CobB/MinD/ParA_Nub-bd_dom"/>
</dbReference>
<evidence type="ECO:0000256" key="3">
    <source>
        <dbReference type="SAM" id="MobiDB-lite"/>
    </source>
</evidence>
<evidence type="ECO:0000259" key="4">
    <source>
        <dbReference type="Pfam" id="PF01656"/>
    </source>
</evidence>
<dbReference type="Gene3D" id="3.40.50.300">
    <property type="entry name" value="P-loop containing nucleotide triphosphate hydrolases"/>
    <property type="match status" value="1"/>
</dbReference>
<dbReference type="PANTHER" id="PTHR43384:SF6">
    <property type="entry name" value="SEPTUM SITE-DETERMINING PROTEIN MIND HOMOLOG, CHLOROPLASTIC"/>
    <property type="match status" value="1"/>
</dbReference>
<dbReference type="EMBL" id="BKDJ01000022">
    <property type="protein sequence ID" value="GER24357.1"/>
    <property type="molecule type" value="Genomic_DNA"/>
</dbReference>
<protein>
    <submittedName>
        <fullName evidence="5">Pilus biosynthesis protein CpaE</fullName>
    </submittedName>
</protein>
<dbReference type="OrthoDB" id="3217709at2"/>
<proteinExistence type="predicted"/>
<dbReference type="GO" id="GO:0051782">
    <property type="term" value="P:negative regulation of cell division"/>
    <property type="evidence" value="ECO:0007669"/>
    <property type="project" value="TreeGrafter"/>
</dbReference>
<dbReference type="GO" id="GO:0016887">
    <property type="term" value="F:ATP hydrolysis activity"/>
    <property type="evidence" value="ECO:0007669"/>
    <property type="project" value="TreeGrafter"/>
</dbReference>
<dbReference type="Proteomes" id="UP000325307">
    <property type="component" value="Unassembled WGS sequence"/>
</dbReference>
<evidence type="ECO:0000313" key="5">
    <source>
        <dbReference type="EMBL" id="GER24357.1"/>
    </source>
</evidence>
<dbReference type="RefSeq" id="WP_149957946.1">
    <property type="nucleotide sequence ID" value="NZ_BKDJ01000022.1"/>
</dbReference>
<comment type="caution">
    <text evidence="5">The sequence shown here is derived from an EMBL/GenBank/DDBJ whole genome shotgun (WGS) entry which is preliminary data.</text>
</comment>
<evidence type="ECO:0000256" key="2">
    <source>
        <dbReference type="ARBA" id="ARBA00022840"/>
    </source>
</evidence>
<name>A0A5A7NVS3_9MICC</name>
<organism evidence="5 6">
    <name type="scientific">Zafaria cholistanensis</name>
    <dbReference type="NCBI Taxonomy" id="1682741"/>
    <lineage>
        <taxon>Bacteria</taxon>
        <taxon>Bacillati</taxon>
        <taxon>Actinomycetota</taxon>
        <taxon>Actinomycetes</taxon>
        <taxon>Micrococcales</taxon>
        <taxon>Micrococcaceae</taxon>
        <taxon>Zafaria</taxon>
    </lineage>
</organism>
<feature type="domain" description="CobQ/CobB/MinD/ParA nucleotide binding" evidence="4">
    <location>
        <begin position="159"/>
        <end position="391"/>
    </location>
</feature>
<evidence type="ECO:0000313" key="6">
    <source>
        <dbReference type="Proteomes" id="UP000325307"/>
    </source>
</evidence>
<dbReference type="AlphaFoldDB" id="A0A5A7NVS3"/>
<dbReference type="SUPFAM" id="SSF52540">
    <property type="entry name" value="P-loop containing nucleoside triphosphate hydrolases"/>
    <property type="match status" value="1"/>
</dbReference>
<dbReference type="GO" id="GO:0005524">
    <property type="term" value="F:ATP binding"/>
    <property type="evidence" value="ECO:0007669"/>
    <property type="project" value="UniProtKB-KW"/>
</dbReference>
<feature type="region of interest" description="Disordered" evidence="3">
    <location>
        <begin position="114"/>
        <end position="153"/>
    </location>
</feature>
<evidence type="ECO:0000256" key="1">
    <source>
        <dbReference type="ARBA" id="ARBA00022741"/>
    </source>
</evidence>
<dbReference type="GO" id="GO:0009898">
    <property type="term" value="C:cytoplasmic side of plasma membrane"/>
    <property type="evidence" value="ECO:0007669"/>
    <property type="project" value="TreeGrafter"/>
</dbReference>
<gene>
    <name evidence="5" type="ORF">NCCP1664_28520</name>
</gene>
<dbReference type="Pfam" id="PF01656">
    <property type="entry name" value="CbiA"/>
    <property type="match status" value="1"/>
</dbReference>
<dbReference type="InterPro" id="IPR050625">
    <property type="entry name" value="ParA/MinD_ATPase"/>
</dbReference>
<feature type="compositionally biased region" description="Low complexity" evidence="3">
    <location>
        <begin position="114"/>
        <end position="135"/>
    </location>
</feature>